<reference evidence="1 2" key="1">
    <citation type="submission" date="2015-08" db="EMBL/GenBank/DDBJ databases">
        <title>Genome of Paenibacillus jilunlii.</title>
        <authorList>
            <person name="Sant'Anna F.H."/>
            <person name="Ambrosini A."/>
            <person name="Souza R."/>
            <person name="Bach E."/>
            <person name="Fernandes G."/>
            <person name="Balsanelli E."/>
            <person name="Baura V.A."/>
            <person name="Pedrosa F.O."/>
            <person name="Souza E.M."/>
            <person name="Passaglia L."/>
        </authorList>
    </citation>
    <scope>NUCLEOTIDE SEQUENCE [LARGE SCALE GENOMIC DNA]</scope>
    <source>
        <strain evidence="1 2">DSM 23019</strain>
    </source>
</reference>
<evidence type="ECO:0000313" key="2">
    <source>
        <dbReference type="Proteomes" id="UP000070252"/>
    </source>
</evidence>
<evidence type="ECO:0000313" key="1">
    <source>
        <dbReference type="EMBL" id="KWX74804.1"/>
    </source>
</evidence>
<evidence type="ECO:0008006" key="3">
    <source>
        <dbReference type="Google" id="ProtNLM"/>
    </source>
</evidence>
<gene>
    <name evidence="1" type="ORF">AML91_14245</name>
</gene>
<organism evidence="1 2">
    <name type="scientific">Paenibacillus jilunlii</name>
    <dbReference type="NCBI Taxonomy" id="682956"/>
    <lineage>
        <taxon>Bacteria</taxon>
        <taxon>Bacillati</taxon>
        <taxon>Bacillota</taxon>
        <taxon>Bacilli</taxon>
        <taxon>Bacillales</taxon>
        <taxon>Paenibacillaceae</taxon>
        <taxon>Paenibacillus</taxon>
    </lineage>
</organism>
<comment type="caution">
    <text evidence="1">The sequence shown here is derived from an EMBL/GenBank/DDBJ whole genome shotgun (WGS) entry which is preliminary data.</text>
</comment>
<dbReference type="Proteomes" id="UP000070252">
    <property type="component" value="Unassembled WGS sequence"/>
</dbReference>
<proteinExistence type="predicted"/>
<accession>A0ABR5SU11</accession>
<protein>
    <recommendedName>
        <fullName evidence="3">DUF4352 domain-containing protein</fullName>
    </recommendedName>
</protein>
<keyword evidence="2" id="KW-1185">Reference proteome</keyword>
<sequence>MIEYKLAKVKIVLKNGKLISDDNHENTYVSVALIPELWGSKTSDGNSIIGVTDYGFTGSLDDALDQATDGKKLLSGQTYNYTAEGLVIVPVTKGSTNYLTIQLNNKDDYDNSFFYFNLQ</sequence>
<dbReference type="EMBL" id="LIPY01000113">
    <property type="protein sequence ID" value="KWX74804.1"/>
    <property type="molecule type" value="Genomic_DNA"/>
</dbReference>
<name>A0ABR5SU11_9BACL</name>